<evidence type="ECO:0000256" key="8">
    <source>
        <dbReference type="SAM" id="Phobius"/>
    </source>
</evidence>
<evidence type="ECO:0000256" key="5">
    <source>
        <dbReference type="ARBA" id="ARBA00022989"/>
    </source>
</evidence>
<accession>A0A9Q0KCG2</accession>
<feature type="transmembrane region" description="Helical" evidence="8">
    <location>
        <begin position="186"/>
        <end position="210"/>
    </location>
</feature>
<name>A0A9Q0KCG2_9MAGN</name>
<evidence type="ECO:0000313" key="10">
    <source>
        <dbReference type="Proteomes" id="UP001141806"/>
    </source>
</evidence>
<proteinExistence type="predicted"/>
<dbReference type="GO" id="GO:0071555">
    <property type="term" value="P:cell wall organization"/>
    <property type="evidence" value="ECO:0007669"/>
    <property type="project" value="UniProtKB-KW"/>
</dbReference>
<dbReference type="EMBL" id="JAMYWD010000006">
    <property type="protein sequence ID" value="KAJ4967854.1"/>
    <property type="molecule type" value="Genomic_DNA"/>
</dbReference>
<dbReference type="GO" id="GO:0012505">
    <property type="term" value="C:endomembrane system"/>
    <property type="evidence" value="ECO:0007669"/>
    <property type="project" value="UniProtKB-SubCell"/>
</dbReference>
<comment type="caution">
    <text evidence="9">The sequence shown here is derived from an EMBL/GenBank/DDBJ whole genome shotgun (WGS) entry which is preliminary data.</text>
</comment>
<sequence>MMIFFNLDPVTVTPTSSLHHYTRITIVIPSVERGFLYHPIVEDYFSGFIMHCKGWKSVYYDPSRPAFVGSATISFNDTMIQNLRWSSGLLEVSNPWFIVFAISYISSLSQHLSEVLLCGDSLRTWWNEQRNWMIKSVASYSLSCLNVFMKRIGKREANFMLTSKIIDEEQVQKYKKGIFDFRGSKLFLVILATLGILNIVSLFGGLAGVISKASYDDMFV</sequence>
<comment type="subcellular location">
    <subcellularLocation>
        <location evidence="1">Endomembrane system</location>
    </subcellularLocation>
</comment>
<keyword evidence="4 8" id="KW-0812">Transmembrane</keyword>
<keyword evidence="3" id="KW-0808">Transferase</keyword>
<keyword evidence="6 8" id="KW-0472">Membrane</keyword>
<dbReference type="Proteomes" id="UP001141806">
    <property type="component" value="Unassembled WGS sequence"/>
</dbReference>
<keyword evidence="2" id="KW-0328">Glycosyltransferase</keyword>
<evidence type="ECO:0000256" key="6">
    <source>
        <dbReference type="ARBA" id="ARBA00023136"/>
    </source>
</evidence>
<evidence type="ECO:0000256" key="2">
    <source>
        <dbReference type="ARBA" id="ARBA00022676"/>
    </source>
</evidence>
<dbReference type="Pfam" id="PF03552">
    <property type="entry name" value="Cellulose_synt"/>
    <property type="match status" value="2"/>
</dbReference>
<evidence type="ECO:0000256" key="4">
    <source>
        <dbReference type="ARBA" id="ARBA00022692"/>
    </source>
</evidence>
<protein>
    <submittedName>
        <fullName evidence="9">Uncharacterized protein</fullName>
    </submittedName>
</protein>
<dbReference type="GO" id="GO:0016760">
    <property type="term" value="F:cellulose synthase (UDP-forming) activity"/>
    <property type="evidence" value="ECO:0007669"/>
    <property type="project" value="InterPro"/>
</dbReference>
<dbReference type="GO" id="GO:0016020">
    <property type="term" value="C:membrane"/>
    <property type="evidence" value="ECO:0007669"/>
    <property type="project" value="InterPro"/>
</dbReference>
<evidence type="ECO:0000256" key="3">
    <source>
        <dbReference type="ARBA" id="ARBA00022679"/>
    </source>
</evidence>
<dbReference type="PANTHER" id="PTHR13301">
    <property type="entry name" value="X-BOX TRANSCRIPTION FACTOR-RELATED"/>
    <property type="match status" value="1"/>
</dbReference>
<evidence type="ECO:0000313" key="9">
    <source>
        <dbReference type="EMBL" id="KAJ4967854.1"/>
    </source>
</evidence>
<keyword evidence="5 8" id="KW-1133">Transmembrane helix</keyword>
<organism evidence="9 10">
    <name type="scientific">Protea cynaroides</name>
    <dbReference type="NCBI Taxonomy" id="273540"/>
    <lineage>
        <taxon>Eukaryota</taxon>
        <taxon>Viridiplantae</taxon>
        <taxon>Streptophyta</taxon>
        <taxon>Embryophyta</taxon>
        <taxon>Tracheophyta</taxon>
        <taxon>Spermatophyta</taxon>
        <taxon>Magnoliopsida</taxon>
        <taxon>Proteales</taxon>
        <taxon>Proteaceae</taxon>
        <taxon>Protea</taxon>
    </lineage>
</organism>
<dbReference type="InterPro" id="IPR005150">
    <property type="entry name" value="Cellulose_synth"/>
</dbReference>
<reference evidence="9" key="1">
    <citation type="journal article" date="2023" name="Plant J.">
        <title>The genome of the king protea, Protea cynaroides.</title>
        <authorList>
            <person name="Chang J."/>
            <person name="Duong T.A."/>
            <person name="Schoeman C."/>
            <person name="Ma X."/>
            <person name="Roodt D."/>
            <person name="Barker N."/>
            <person name="Li Z."/>
            <person name="Van de Peer Y."/>
            <person name="Mizrachi E."/>
        </authorList>
    </citation>
    <scope>NUCLEOTIDE SEQUENCE</scope>
    <source>
        <tissue evidence="9">Young leaves</tissue>
    </source>
</reference>
<dbReference type="GO" id="GO:0030244">
    <property type="term" value="P:cellulose biosynthetic process"/>
    <property type="evidence" value="ECO:0007669"/>
    <property type="project" value="InterPro"/>
</dbReference>
<gene>
    <name evidence="9" type="ORF">NE237_014555</name>
</gene>
<dbReference type="OrthoDB" id="72851at2759"/>
<evidence type="ECO:0000256" key="1">
    <source>
        <dbReference type="ARBA" id="ARBA00004308"/>
    </source>
</evidence>
<evidence type="ECO:0000256" key="7">
    <source>
        <dbReference type="ARBA" id="ARBA00023316"/>
    </source>
</evidence>
<keyword evidence="7" id="KW-0961">Cell wall biogenesis/degradation</keyword>
<keyword evidence="10" id="KW-1185">Reference proteome</keyword>
<dbReference type="AlphaFoldDB" id="A0A9Q0KCG2"/>